<keyword evidence="3" id="KW-1185">Reference proteome</keyword>
<organism evidence="2 3">
    <name type="scientific">Ceratodon purpureus</name>
    <name type="common">Fire moss</name>
    <name type="synonym">Dicranum purpureum</name>
    <dbReference type="NCBI Taxonomy" id="3225"/>
    <lineage>
        <taxon>Eukaryota</taxon>
        <taxon>Viridiplantae</taxon>
        <taxon>Streptophyta</taxon>
        <taxon>Embryophyta</taxon>
        <taxon>Bryophyta</taxon>
        <taxon>Bryophytina</taxon>
        <taxon>Bryopsida</taxon>
        <taxon>Dicranidae</taxon>
        <taxon>Pseudoditrichales</taxon>
        <taxon>Ditrichaceae</taxon>
        <taxon>Ceratodon</taxon>
    </lineage>
</organism>
<dbReference type="AlphaFoldDB" id="A0A8T0J017"/>
<keyword evidence="1" id="KW-0732">Signal</keyword>
<evidence type="ECO:0000256" key="1">
    <source>
        <dbReference type="SAM" id="SignalP"/>
    </source>
</evidence>
<protein>
    <submittedName>
        <fullName evidence="2">Uncharacterized protein</fullName>
    </submittedName>
</protein>
<proteinExistence type="predicted"/>
<dbReference type="Proteomes" id="UP000822688">
    <property type="component" value="Chromosome 2"/>
</dbReference>
<comment type="caution">
    <text evidence="2">The sequence shown here is derived from an EMBL/GenBank/DDBJ whole genome shotgun (WGS) entry which is preliminary data.</text>
</comment>
<reference evidence="2" key="1">
    <citation type="submission" date="2020-06" db="EMBL/GenBank/DDBJ databases">
        <title>WGS assembly of Ceratodon purpureus strain R40.</title>
        <authorList>
            <person name="Carey S.B."/>
            <person name="Jenkins J."/>
            <person name="Shu S."/>
            <person name="Lovell J.T."/>
            <person name="Sreedasyam A."/>
            <person name="Maumus F."/>
            <person name="Tiley G.P."/>
            <person name="Fernandez-Pozo N."/>
            <person name="Barry K."/>
            <person name="Chen C."/>
            <person name="Wang M."/>
            <person name="Lipzen A."/>
            <person name="Daum C."/>
            <person name="Saski C.A."/>
            <person name="Payton A.C."/>
            <person name="Mcbreen J.C."/>
            <person name="Conrad R.E."/>
            <person name="Kollar L.M."/>
            <person name="Olsson S."/>
            <person name="Huttunen S."/>
            <person name="Landis J.B."/>
            <person name="Wickett N.J."/>
            <person name="Johnson M.G."/>
            <person name="Rensing S.A."/>
            <person name="Grimwood J."/>
            <person name="Schmutz J."/>
            <person name="Mcdaniel S.F."/>
        </authorList>
    </citation>
    <scope>NUCLEOTIDE SEQUENCE</scope>
    <source>
        <strain evidence="2">R40</strain>
    </source>
</reference>
<accession>A0A8T0J017</accession>
<feature type="signal peptide" evidence="1">
    <location>
        <begin position="1"/>
        <end position="24"/>
    </location>
</feature>
<name>A0A8T0J017_CERPU</name>
<evidence type="ECO:0000313" key="3">
    <source>
        <dbReference type="Proteomes" id="UP000822688"/>
    </source>
</evidence>
<dbReference type="EMBL" id="CM026422">
    <property type="protein sequence ID" value="KAG0587973.1"/>
    <property type="molecule type" value="Genomic_DNA"/>
</dbReference>
<feature type="chain" id="PRO_5035824940" evidence="1">
    <location>
        <begin position="25"/>
        <end position="49"/>
    </location>
</feature>
<sequence>MAIHYRDIMGVLLLMLVATGESCAVSGLRAELYWLGFRNRGKKFSLRTT</sequence>
<evidence type="ECO:0000313" key="2">
    <source>
        <dbReference type="EMBL" id="KAG0587973.1"/>
    </source>
</evidence>
<gene>
    <name evidence="2" type="ORF">KC19_2G206100</name>
</gene>